<evidence type="ECO:0000259" key="3">
    <source>
        <dbReference type="Pfam" id="PF03446"/>
    </source>
</evidence>
<protein>
    <submittedName>
        <fullName evidence="5">6-phosphogluconate dehydrogenase</fullName>
    </submittedName>
</protein>
<reference evidence="5 6" key="1">
    <citation type="submission" date="2016-09" db="EMBL/GenBank/DDBJ databases">
        <title>Draft Genome Sequence of Aeromonas sobria Strain 08005, Isolated from Sick Rana catesbeiana.</title>
        <authorList>
            <person name="Yang Q."/>
        </authorList>
    </citation>
    <scope>NUCLEOTIDE SEQUENCE [LARGE SCALE GENOMIC DNA]</scope>
    <source>
        <strain evidence="5 6">08005</strain>
    </source>
</reference>
<dbReference type="PANTHER" id="PTHR43580">
    <property type="entry name" value="OXIDOREDUCTASE GLYR1-RELATED"/>
    <property type="match status" value="1"/>
</dbReference>
<comment type="caution">
    <text evidence="5">The sequence shown here is derived from an EMBL/GenBank/DDBJ whole genome shotgun (WGS) entry which is preliminary data.</text>
</comment>
<dbReference type="InterPro" id="IPR051265">
    <property type="entry name" value="HIBADH-related_NP60_sf"/>
</dbReference>
<proteinExistence type="predicted"/>
<dbReference type="PANTHER" id="PTHR43580:SF2">
    <property type="entry name" value="CYTOKINE-LIKE NUCLEAR FACTOR N-PAC"/>
    <property type="match status" value="1"/>
</dbReference>
<dbReference type="InterPro" id="IPR013328">
    <property type="entry name" value="6PGD_dom2"/>
</dbReference>
<keyword evidence="1" id="KW-0560">Oxidoreductase</keyword>
<dbReference type="InterPro" id="IPR036291">
    <property type="entry name" value="NAD(P)-bd_dom_sf"/>
</dbReference>
<dbReference type="Gene3D" id="1.10.1040.10">
    <property type="entry name" value="N-(1-d-carboxylethyl)-l-norvaline Dehydrogenase, domain 2"/>
    <property type="match status" value="1"/>
</dbReference>
<dbReference type="GeneID" id="58923708"/>
<dbReference type="InterPro" id="IPR048666">
    <property type="entry name" value="RedAm-like_C"/>
</dbReference>
<dbReference type="GO" id="GO:0016491">
    <property type="term" value="F:oxidoreductase activity"/>
    <property type="evidence" value="ECO:0007669"/>
    <property type="project" value="UniProtKB-KW"/>
</dbReference>
<dbReference type="AlphaFoldDB" id="A0A1S2CRT7"/>
<name>A0A1S2CRT7_AERSO</name>
<dbReference type="PIRSF" id="PIRSF000103">
    <property type="entry name" value="HIBADH"/>
    <property type="match status" value="1"/>
</dbReference>
<accession>A0A1S2CRT7</accession>
<dbReference type="Proteomes" id="UP000179934">
    <property type="component" value="Unassembled WGS sequence"/>
</dbReference>
<feature type="domain" description="6-phosphogluconate dehydrogenase NADP-binding" evidence="3">
    <location>
        <begin position="4"/>
        <end position="153"/>
    </location>
</feature>
<dbReference type="Gene3D" id="3.40.50.720">
    <property type="entry name" value="NAD(P)-binding Rossmann-like Domain"/>
    <property type="match status" value="1"/>
</dbReference>
<dbReference type="EMBL" id="MKFU01000021">
    <property type="protein sequence ID" value="OHY91474.1"/>
    <property type="molecule type" value="Genomic_DNA"/>
</dbReference>
<dbReference type="Pfam" id="PF03446">
    <property type="entry name" value="NAD_binding_2"/>
    <property type="match status" value="1"/>
</dbReference>
<dbReference type="STRING" id="646.BJD16_16075"/>
<dbReference type="SUPFAM" id="SSF51735">
    <property type="entry name" value="NAD(P)-binding Rossmann-fold domains"/>
    <property type="match status" value="1"/>
</dbReference>
<dbReference type="GO" id="GO:0050661">
    <property type="term" value="F:NADP binding"/>
    <property type="evidence" value="ECO:0007669"/>
    <property type="project" value="InterPro"/>
</dbReference>
<feature type="signal peptide" evidence="2">
    <location>
        <begin position="1"/>
        <end position="17"/>
    </location>
</feature>
<dbReference type="SUPFAM" id="SSF48179">
    <property type="entry name" value="6-phosphogluconate dehydrogenase C-terminal domain-like"/>
    <property type="match status" value="1"/>
</dbReference>
<dbReference type="OrthoDB" id="9786703at2"/>
<evidence type="ECO:0000256" key="2">
    <source>
        <dbReference type="SAM" id="SignalP"/>
    </source>
</evidence>
<sequence length="292" mass="29637">MRHLSVIGLGAMGSALATTLLKAGHPVTVWNRSAAKAAPLQALGATLAPSVGQTIAAGDISLICVDNYAVSQQLLDEASDAVAGKLLVQLSTGSPQGARALESWSHARGARYLDGAILCFPDQIGTSDASIICSGASAAFSEAEPVLRLLAPTLDHVAEAVGAAAAQDCAVAAYFAGGLLGALHGALICEAEGLPVAKVCAQFSELSPILGGDVAHLGKTLASGDFDHPYASLKTWSAAISRLAGHATEAGIDSRFPRFAADLFEEGVAQGFGQQEVSALIKVLRARNGAAQ</sequence>
<organism evidence="5 6">
    <name type="scientific">Aeromonas sobria</name>
    <dbReference type="NCBI Taxonomy" id="646"/>
    <lineage>
        <taxon>Bacteria</taxon>
        <taxon>Pseudomonadati</taxon>
        <taxon>Pseudomonadota</taxon>
        <taxon>Gammaproteobacteria</taxon>
        <taxon>Aeromonadales</taxon>
        <taxon>Aeromonadaceae</taxon>
        <taxon>Aeromonas</taxon>
    </lineage>
</organism>
<dbReference type="InterPro" id="IPR008927">
    <property type="entry name" value="6-PGluconate_DH-like_C_sf"/>
</dbReference>
<feature type="chain" id="PRO_5010305984" evidence="2">
    <location>
        <begin position="18"/>
        <end position="292"/>
    </location>
</feature>
<gene>
    <name evidence="5" type="ORF">BJD16_16075</name>
</gene>
<feature type="domain" description="NADPH-dependent reductive aminase-like C-terminal" evidence="4">
    <location>
        <begin position="162"/>
        <end position="285"/>
    </location>
</feature>
<dbReference type="RefSeq" id="WP_042023046.1">
    <property type="nucleotide sequence ID" value="NZ_CDBW01000039.1"/>
</dbReference>
<keyword evidence="2" id="KW-0732">Signal</keyword>
<evidence type="ECO:0000259" key="4">
    <source>
        <dbReference type="Pfam" id="PF21761"/>
    </source>
</evidence>
<evidence type="ECO:0000313" key="6">
    <source>
        <dbReference type="Proteomes" id="UP000179934"/>
    </source>
</evidence>
<dbReference type="InterPro" id="IPR006115">
    <property type="entry name" value="6PGDH_NADP-bd"/>
</dbReference>
<evidence type="ECO:0000313" key="5">
    <source>
        <dbReference type="EMBL" id="OHY91474.1"/>
    </source>
</evidence>
<dbReference type="InterPro" id="IPR015815">
    <property type="entry name" value="HIBADH-related"/>
</dbReference>
<evidence type="ECO:0000256" key="1">
    <source>
        <dbReference type="ARBA" id="ARBA00023002"/>
    </source>
</evidence>
<dbReference type="Pfam" id="PF21761">
    <property type="entry name" value="RedAm-like_C"/>
    <property type="match status" value="1"/>
</dbReference>